<proteinExistence type="predicted"/>
<keyword evidence="3" id="KW-0418">Kinase</keyword>
<keyword evidence="1" id="KW-0808">Transferase</keyword>
<dbReference type="EMBL" id="CP144753">
    <property type="protein sequence ID" value="WVZ95064.1"/>
    <property type="molecule type" value="Genomic_DNA"/>
</dbReference>
<name>A0AAQ3UT94_PASNO</name>
<sequence length="819" mass="92493">MDREATKCKYLEEMLVDANKEPTDLPLSLLEAITNNFAEDKKIGSGGFAVVYKGLLQNGLVAVKRLSQAVDIDEKNFNQEISSLISAKHKNIVRFLGYCADTQGKLEKYNEKVVMGDIRQRLLCFEFLPNGSLDKHIYDASHGLDWRTRYQIIKGICEGLHYLHQQNIVHLDLKPANILLDCNMVPKICDFGLSRCFDENQTRDITSKVFGTLGYMAPESYSGVITFKSDVYSLGIIITEILTGQKGYLQIENVLESWSARFQTSLEGMFLEHVKVCTEIGLKCIDPDPVKRPMIKQILVTLHDLEFTYGLSQRTEYNCILYMHQIIFPPDNNQVNIADPRQPQMFGYTNVHDYPIYDRLGRGRKLVARAQGLHTETSMDYNCWFHWSKVAFELDYERFPGSSFNAIGDQEGEWAIIGGTGAFTFAQGTVTTTRVESMGSANIKEIRIRALCCTPTTPIDIKPFKDMAINVDINATSNVCSPSMANNPHSGPLTLQFQRTEYNRTLYMHQIINGPEYNQVKIADGRKPQMFGYTNVHDYPIYDSLGPGRKLVARAQGLHTETSMDYNSCLFHWSKVAFDYERFQGSSFNAIGDQEGEWAIIGGTGVFTFAQGTVTVSRVDQEMGSANIKEIRIRALCCTPNTAIDIKPFKDWMINIDFNRSSNICGPSMANPQSGPVTLQFQRTEYNRTLYMYQIVSGPDYNQVNIADPKQPQMFGYTNVHDYRIYDSLGPGKKLVARAQGLHAKTSMEYDGWFHWSNVVFTDERFQGSSFMAVGNPEGEWAIVGGTGEFALAQGTITTRRRQDTEFSNIKEICGRSAN</sequence>
<dbReference type="InterPro" id="IPR017441">
    <property type="entry name" value="Protein_kinase_ATP_BS"/>
</dbReference>
<evidence type="ECO:0000256" key="5">
    <source>
        <dbReference type="PROSITE-ProRule" id="PRU10141"/>
    </source>
</evidence>
<evidence type="ECO:0000256" key="4">
    <source>
        <dbReference type="ARBA" id="ARBA00022840"/>
    </source>
</evidence>
<evidence type="ECO:0000256" key="2">
    <source>
        <dbReference type="ARBA" id="ARBA00022741"/>
    </source>
</evidence>
<dbReference type="PANTHER" id="PTHR45707:SF69">
    <property type="entry name" value="CALCIUM-DEPENDENT LIPID-BINDING (CALB DOMAIN) PLANT PHOSPHORIBOSYLTRANSFERASE FAMILY PROTEIN"/>
    <property type="match status" value="1"/>
</dbReference>
<feature type="domain" description="Protein kinase" evidence="6">
    <location>
        <begin position="37"/>
        <end position="306"/>
    </location>
</feature>
<dbReference type="InterPro" id="IPR011009">
    <property type="entry name" value="Kinase-like_dom_sf"/>
</dbReference>
<dbReference type="SMART" id="SM00220">
    <property type="entry name" value="S_TKc"/>
    <property type="match status" value="1"/>
</dbReference>
<dbReference type="Pfam" id="PF00069">
    <property type="entry name" value="Pkinase"/>
    <property type="match status" value="1"/>
</dbReference>
<dbReference type="GO" id="GO:0005524">
    <property type="term" value="F:ATP binding"/>
    <property type="evidence" value="ECO:0007669"/>
    <property type="project" value="UniProtKB-UniRule"/>
</dbReference>
<dbReference type="InterPro" id="IPR004265">
    <property type="entry name" value="Dirigent"/>
</dbReference>
<keyword evidence="2 5" id="KW-0547">Nucleotide-binding</keyword>
<keyword evidence="8" id="KW-1185">Reference proteome</keyword>
<protein>
    <recommendedName>
        <fullName evidence="6">Protein kinase domain-containing protein</fullName>
    </recommendedName>
</protein>
<dbReference type="Gene3D" id="1.10.510.10">
    <property type="entry name" value="Transferase(Phosphotransferase) domain 1"/>
    <property type="match status" value="1"/>
</dbReference>
<dbReference type="InterPro" id="IPR008271">
    <property type="entry name" value="Ser/Thr_kinase_AS"/>
</dbReference>
<dbReference type="GO" id="GO:0004672">
    <property type="term" value="F:protein kinase activity"/>
    <property type="evidence" value="ECO:0007669"/>
    <property type="project" value="InterPro"/>
</dbReference>
<dbReference type="Gene3D" id="3.30.200.20">
    <property type="entry name" value="Phosphorylase Kinase, domain 1"/>
    <property type="match status" value="1"/>
</dbReference>
<accession>A0AAQ3UT94</accession>
<dbReference type="InterPro" id="IPR000719">
    <property type="entry name" value="Prot_kinase_dom"/>
</dbReference>
<evidence type="ECO:0000313" key="7">
    <source>
        <dbReference type="EMBL" id="WVZ95064.1"/>
    </source>
</evidence>
<dbReference type="PANTHER" id="PTHR45707">
    <property type="entry name" value="C2 CALCIUM/LIPID-BINDING PLANT PHOSPHORIBOSYLTRANSFERASE FAMILY PROTEIN"/>
    <property type="match status" value="1"/>
</dbReference>
<gene>
    <name evidence="7" type="ORF">U9M48_040869</name>
</gene>
<organism evidence="7 8">
    <name type="scientific">Paspalum notatum var. saurae</name>
    <dbReference type="NCBI Taxonomy" id="547442"/>
    <lineage>
        <taxon>Eukaryota</taxon>
        <taxon>Viridiplantae</taxon>
        <taxon>Streptophyta</taxon>
        <taxon>Embryophyta</taxon>
        <taxon>Tracheophyta</taxon>
        <taxon>Spermatophyta</taxon>
        <taxon>Magnoliopsida</taxon>
        <taxon>Liliopsida</taxon>
        <taxon>Poales</taxon>
        <taxon>Poaceae</taxon>
        <taxon>PACMAD clade</taxon>
        <taxon>Panicoideae</taxon>
        <taxon>Andropogonodae</taxon>
        <taxon>Paspaleae</taxon>
        <taxon>Paspalinae</taxon>
        <taxon>Paspalum</taxon>
    </lineage>
</organism>
<dbReference type="PROSITE" id="PS50011">
    <property type="entry name" value="PROTEIN_KINASE_DOM"/>
    <property type="match status" value="1"/>
</dbReference>
<reference evidence="7 8" key="1">
    <citation type="submission" date="2024-02" db="EMBL/GenBank/DDBJ databases">
        <title>High-quality chromosome-scale genome assembly of Pensacola bahiagrass (Paspalum notatum Flugge var. saurae).</title>
        <authorList>
            <person name="Vega J.M."/>
            <person name="Podio M."/>
            <person name="Orjuela J."/>
            <person name="Siena L.A."/>
            <person name="Pessino S.C."/>
            <person name="Combes M.C."/>
            <person name="Mariac C."/>
            <person name="Albertini E."/>
            <person name="Pupilli F."/>
            <person name="Ortiz J.P.A."/>
            <person name="Leblanc O."/>
        </authorList>
    </citation>
    <scope>NUCLEOTIDE SEQUENCE [LARGE SCALE GENOMIC DNA]</scope>
    <source>
        <strain evidence="7">R1</strain>
        <tissue evidence="7">Leaf</tissue>
    </source>
</reference>
<keyword evidence="4 5" id="KW-0067">ATP-binding</keyword>
<dbReference type="PROSITE" id="PS00108">
    <property type="entry name" value="PROTEIN_KINASE_ST"/>
    <property type="match status" value="1"/>
</dbReference>
<dbReference type="Pfam" id="PF03018">
    <property type="entry name" value="Dirigent"/>
    <property type="match status" value="3"/>
</dbReference>
<dbReference type="PROSITE" id="PS00107">
    <property type="entry name" value="PROTEIN_KINASE_ATP"/>
    <property type="match status" value="1"/>
</dbReference>
<evidence type="ECO:0000256" key="3">
    <source>
        <dbReference type="ARBA" id="ARBA00022777"/>
    </source>
</evidence>
<evidence type="ECO:0000259" key="6">
    <source>
        <dbReference type="PROSITE" id="PS50011"/>
    </source>
</evidence>
<feature type="binding site" evidence="5">
    <location>
        <position position="64"/>
    </location>
    <ligand>
        <name>ATP</name>
        <dbReference type="ChEBI" id="CHEBI:30616"/>
    </ligand>
</feature>
<dbReference type="SUPFAM" id="SSF56112">
    <property type="entry name" value="Protein kinase-like (PK-like)"/>
    <property type="match status" value="1"/>
</dbReference>
<evidence type="ECO:0000256" key="1">
    <source>
        <dbReference type="ARBA" id="ARBA00022679"/>
    </source>
</evidence>
<dbReference type="FunFam" id="3.30.200.20:FF:000465">
    <property type="entry name" value="Cysteine-rich receptor-like protein kinase 6"/>
    <property type="match status" value="1"/>
</dbReference>
<dbReference type="FunFam" id="1.10.510.10:FF:000870">
    <property type="entry name" value="OSJNBa0016N04.16-like protein"/>
    <property type="match status" value="1"/>
</dbReference>
<evidence type="ECO:0000313" key="8">
    <source>
        <dbReference type="Proteomes" id="UP001341281"/>
    </source>
</evidence>
<dbReference type="AlphaFoldDB" id="A0AAQ3UT94"/>
<dbReference type="Proteomes" id="UP001341281">
    <property type="component" value="Chromosome 09"/>
</dbReference>